<dbReference type="EMBL" id="NBNE01000142">
    <property type="protein sequence ID" value="OWZ22374.1"/>
    <property type="molecule type" value="Genomic_DNA"/>
</dbReference>
<reference evidence="9" key="1">
    <citation type="submission" date="2017-03" db="EMBL/GenBank/DDBJ databases">
        <title>Phytopthora megakarya and P. palmivora, two closely related causual agents of cacao black pod achieved similar genome size and gene model numbers by different mechanisms.</title>
        <authorList>
            <person name="Ali S."/>
            <person name="Shao J."/>
            <person name="Larry D.J."/>
            <person name="Kronmiller B."/>
            <person name="Shen D."/>
            <person name="Strem M.D."/>
            <person name="Melnick R.L."/>
            <person name="Guiltinan M.J."/>
            <person name="Tyler B.M."/>
            <person name="Meinhardt L.W."/>
            <person name="Bailey B.A."/>
        </authorList>
    </citation>
    <scope>NUCLEOTIDE SEQUENCE [LARGE SCALE GENOMIC DNA]</scope>
    <source>
        <strain evidence="9">zdho120</strain>
    </source>
</reference>
<gene>
    <name evidence="8" type="ORF">PHMEG_0002932</name>
</gene>
<keyword evidence="4" id="KW-0255">Endonuclease</keyword>
<dbReference type="AlphaFoldDB" id="A0A225WX94"/>
<keyword evidence="9" id="KW-1185">Reference proteome</keyword>
<evidence type="ECO:0000256" key="2">
    <source>
        <dbReference type="ARBA" id="ARBA00022695"/>
    </source>
</evidence>
<evidence type="ECO:0000256" key="6">
    <source>
        <dbReference type="ARBA" id="ARBA00022918"/>
    </source>
</evidence>
<feature type="domain" description="Reverse transcriptase RNase H-like" evidence="7">
    <location>
        <begin position="340"/>
        <end position="442"/>
    </location>
</feature>
<dbReference type="GO" id="GO:0004519">
    <property type="term" value="F:endonuclease activity"/>
    <property type="evidence" value="ECO:0007669"/>
    <property type="project" value="UniProtKB-KW"/>
</dbReference>
<protein>
    <recommendedName>
        <fullName evidence="7">Reverse transcriptase RNase H-like domain-containing protein</fullName>
    </recommendedName>
</protein>
<dbReference type="Gene3D" id="3.10.20.370">
    <property type="match status" value="1"/>
</dbReference>
<dbReference type="PANTHER" id="PTHR37984:SF5">
    <property type="entry name" value="PROTEIN NYNRIN-LIKE"/>
    <property type="match status" value="1"/>
</dbReference>
<keyword evidence="5" id="KW-0378">Hydrolase</keyword>
<dbReference type="InterPro" id="IPR050951">
    <property type="entry name" value="Retrovirus_Pol_polyprotein"/>
</dbReference>
<evidence type="ECO:0000256" key="5">
    <source>
        <dbReference type="ARBA" id="ARBA00022801"/>
    </source>
</evidence>
<evidence type="ECO:0000313" key="8">
    <source>
        <dbReference type="EMBL" id="OWZ22374.1"/>
    </source>
</evidence>
<dbReference type="SUPFAM" id="SSF56672">
    <property type="entry name" value="DNA/RNA polymerases"/>
    <property type="match status" value="1"/>
</dbReference>
<dbReference type="GO" id="GO:0016787">
    <property type="term" value="F:hydrolase activity"/>
    <property type="evidence" value="ECO:0007669"/>
    <property type="project" value="UniProtKB-KW"/>
</dbReference>
<dbReference type="Proteomes" id="UP000198211">
    <property type="component" value="Unassembled WGS sequence"/>
</dbReference>
<dbReference type="InterPro" id="IPR041373">
    <property type="entry name" value="RT_RNaseH"/>
</dbReference>
<keyword evidence="2" id="KW-0548">Nucleotidyltransferase</keyword>
<keyword evidence="6" id="KW-0695">RNA-directed DNA polymerase</keyword>
<evidence type="ECO:0000259" key="7">
    <source>
        <dbReference type="Pfam" id="PF17917"/>
    </source>
</evidence>
<dbReference type="CDD" id="cd09274">
    <property type="entry name" value="RNase_HI_RT_Ty3"/>
    <property type="match status" value="1"/>
</dbReference>
<evidence type="ECO:0000256" key="1">
    <source>
        <dbReference type="ARBA" id="ARBA00022679"/>
    </source>
</evidence>
<evidence type="ECO:0000256" key="3">
    <source>
        <dbReference type="ARBA" id="ARBA00022722"/>
    </source>
</evidence>
<comment type="caution">
    <text evidence="8">The sequence shown here is derived from an EMBL/GenBank/DDBJ whole genome shotgun (WGS) entry which is preliminary data.</text>
</comment>
<dbReference type="InterPro" id="IPR043128">
    <property type="entry name" value="Rev_trsase/Diguanyl_cyclase"/>
</dbReference>
<dbReference type="InterPro" id="IPR043502">
    <property type="entry name" value="DNA/RNA_pol_sf"/>
</dbReference>
<dbReference type="PANTHER" id="PTHR37984">
    <property type="entry name" value="PROTEIN CBG26694"/>
    <property type="match status" value="1"/>
</dbReference>
<organism evidence="8 9">
    <name type="scientific">Phytophthora megakarya</name>
    <dbReference type="NCBI Taxonomy" id="4795"/>
    <lineage>
        <taxon>Eukaryota</taxon>
        <taxon>Sar</taxon>
        <taxon>Stramenopiles</taxon>
        <taxon>Oomycota</taxon>
        <taxon>Peronosporomycetes</taxon>
        <taxon>Peronosporales</taxon>
        <taxon>Peronosporaceae</taxon>
        <taxon>Phytophthora</taxon>
    </lineage>
</organism>
<evidence type="ECO:0000256" key="4">
    <source>
        <dbReference type="ARBA" id="ARBA00022759"/>
    </source>
</evidence>
<dbReference type="Pfam" id="PF17917">
    <property type="entry name" value="RT_RNaseH"/>
    <property type="match status" value="1"/>
</dbReference>
<name>A0A225WX94_9STRA</name>
<sequence>MVDCVEGYTGAAAQVLGVRRFRFQTQYDQEMEVDALAVEGAAGEFLLGEDWTLQNGVKIDFTSCEMKWYDGDHKKLLPFRCTQGGQKESGGAVRVRMVRTAKITTSTCRKVELGVTALEGAKGLFMPSPCVEPHLLLAPKLTTMRGGKVVVPVMNLPNLLECTDGCPPVTTLGVEHEIHTGTTAPTKVRPRRHAYEEHQIIDDNVYSMLKDSVVEKRSGAWGFPVVLVRKKDGAVSLDMHSGYWQVQVAAKDRDKTAFVTRKGRFRFTCLVYVNDVIVFTKVSMTQHGVELATVLERLSKAGLSLKAKKYTFAVRRLEYLDHELYEEGRTQGRPLLAYPDFSKPFRLVTDASKTGLGATVTQHQSQEGQHIAYASKVNSDTVANYSITDLKCAAVICAVKLFWPYLYERQFELVTDDAALTRLMSSKGLTGRLHRWALQLQETTLP</sequence>
<dbReference type="OrthoDB" id="115141at2759"/>
<keyword evidence="3" id="KW-0540">Nuclease</keyword>
<dbReference type="Gene3D" id="3.30.70.270">
    <property type="match status" value="1"/>
</dbReference>
<proteinExistence type="predicted"/>
<evidence type="ECO:0000313" key="9">
    <source>
        <dbReference type="Proteomes" id="UP000198211"/>
    </source>
</evidence>
<keyword evidence="1" id="KW-0808">Transferase</keyword>
<dbReference type="GO" id="GO:0003964">
    <property type="term" value="F:RNA-directed DNA polymerase activity"/>
    <property type="evidence" value="ECO:0007669"/>
    <property type="project" value="UniProtKB-KW"/>
</dbReference>
<dbReference type="STRING" id="4795.A0A225WX94"/>
<accession>A0A225WX94</accession>